<name>A0A6I4I0U6_9SPHI</name>
<gene>
    <name evidence="1" type="ORF">GO620_009295</name>
</gene>
<proteinExistence type="predicted"/>
<accession>A0A6I4I0U6</accession>
<dbReference type="PROSITE" id="PS51257">
    <property type="entry name" value="PROKAR_LIPOPROTEIN"/>
    <property type="match status" value="1"/>
</dbReference>
<evidence type="ECO:0000313" key="1">
    <source>
        <dbReference type="EMBL" id="QQL48389.1"/>
    </source>
</evidence>
<organism evidence="1 2">
    <name type="scientific">Mucilaginibacter ginkgonis</name>
    <dbReference type="NCBI Taxonomy" id="2682091"/>
    <lineage>
        <taxon>Bacteria</taxon>
        <taxon>Pseudomonadati</taxon>
        <taxon>Bacteroidota</taxon>
        <taxon>Sphingobacteriia</taxon>
        <taxon>Sphingobacteriales</taxon>
        <taxon>Sphingobacteriaceae</taxon>
        <taxon>Mucilaginibacter</taxon>
    </lineage>
</organism>
<dbReference type="EMBL" id="CP066775">
    <property type="protein sequence ID" value="QQL48389.1"/>
    <property type="molecule type" value="Genomic_DNA"/>
</dbReference>
<sequence>MKNLLRSSVAILVVSLSLAACSGNGSKDGSDTAKADSSVKVTADSTVKTDTVKTDTASVDTSNVKKDTISVKKTVTKTSVKKEAKS</sequence>
<keyword evidence="2" id="KW-1185">Reference proteome</keyword>
<protein>
    <submittedName>
        <fullName evidence="1">Uncharacterized protein</fullName>
    </submittedName>
</protein>
<dbReference type="AlphaFoldDB" id="A0A6I4I0U6"/>
<dbReference type="Proteomes" id="UP000429232">
    <property type="component" value="Chromosome"/>
</dbReference>
<evidence type="ECO:0000313" key="2">
    <source>
        <dbReference type="Proteomes" id="UP000429232"/>
    </source>
</evidence>
<reference evidence="1 2" key="1">
    <citation type="submission" date="2020-12" db="EMBL/GenBank/DDBJ databases">
        <title>HMF7856_wgs.fasta genome submission.</title>
        <authorList>
            <person name="Kang H."/>
            <person name="Kim H."/>
            <person name="Joh K."/>
        </authorList>
    </citation>
    <scope>NUCLEOTIDE SEQUENCE [LARGE SCALE GENOMIC DNA]</scope>
    <source>
        <strain evidence="1 2">HMF7856</strain>
    </source>
</reference>
<dbReference type="KEGG" id="mgik:GO620_009295"/>
<dbReference type="RefSeq" id="WP_157526002.1">
    <property type="nucleotide sequence ID" value="NZ_CP066775.1"/>
</dbReference>